<protein>
    <submittedName>
        <fullName evidence="1">Uncharacterized protein</fullName>
    </submittedName>
</protein>
<proteinExistence type="predicted"/>
<accession>A0A6A6HTV3</accession>
<dbReference type="AlphaFoldDB" id="A0A6A6HTV3"/>
<keyword evidence="2" id="KW-1185">Reference proteome</keyword>
<dbReference type="RefSeq" id="XP_033676353.1">
    <property type="nucleotide sequence ID" value="XM_033820344.1"/>
</dbReference>
<reference evidence="1" key="1">
    <citation type="journal article" date="2020" name="Stud. Mycol.">
        <title>101 Dothideomycetes genomes: a test case for predicting lifestyles and emergence of pathogens.</title>
        <authorList>
            <person name="Haridas S."/>
            <person name="Albert R."/>
            <person name="Binder M."/>
            <person name="Bloem J."/>
            <person name="Labutti K."/>
            <person name="Salamov A."/>
            <person name="Andreopoulos B."/>
            <person name="Baker S."/>
            <person name="Barry K."/>
            <person name="Bills G."/>
            <person name="Bluhm B."/>
            <person name="Cannon C."/>
            <person name="Castanera R."/>
            <person name="Culley D."/>
            <person name="Daum C."/>
            <person name="Ezra D."/>
            <person name="Gonzalez J."/>
            <person name="Henrissat B."/>
            <person name="Kuo A."/>
            <person name="Liang C."/>
            <person name="Lipzen A."/>
            <person name="Lutzoni F."/>
            <person name="Magnuson J."/>
            <person name="Mondo S."/>
            <person name="Nolan M."/>
            <person name="Ohm R."/>
            <person name="Pangilinan J."/>
            <person name="Park H.-J."/>
            <person name="Ramirez L."/>
            <person name="Alfaro M."/>
            <person name="Sun H."/>
            <person name="Tritt A."/>
            <person name="Yoshinaga Y."/>
            <person name="Zwiers L.-H."/>
            <person name="Turgeon B."/>
            <person name="Goodwin S."/>
            <person name="Spatafora J."/>
            <person name="Crous P."/>
            <person name="Grigoriev I."/>
        </authorList>
    </citation>
    <scope>NUCLEOTIDE SEQUENCE</scope>
    <source>
        <strain evidence="1">CBS 122368</strain>
    </source>
</reference>
<dbReference type="EMBL" id="ML987212">
    <property type="protein sequence ID" value="KAF2241349.1"/>
    <property type="molecule type" value="Genomic_DNA"/>
</dbReference>
<gene>
    <name evidence="1" type="ORF">BU26DRAFT_176677</name>
</gene>
<sequence length="159" mass="17788">MGHPASMHLAQLTHLDAGYAKTLPRGCSISLPHGNLLLRRIHSGQCLYLRRRSPTSPSMKGPKKSSYATRPLVKRISMVSRNRSRVSCMNLGGQRLSETSLIPPGCPNRFLSPLKGRTSNWCNSCSTRKSRKNQIFRLKPRYVHEHLGLWISSLGLDGI</sequence>
<evidence type="ECO:0000313" key="2">
    <source>
        <dbReference type="Proteomes" id="UP000800094"/>
    </source>
</evidence>
<evidence type="ECO:0000313" key="1">
    <source>
        <dbReference type="EMBL" id="KAF2241349.1"/>
    </source>
</evidence>
<dbReference type="Proteomes" id="UP000800094">
    <property type="component" value="Unassembled WGS sequence"/>
</dbReference>
<organism evidence="1 2">
    <name type="scientific">Trematosphaeria pertusa</name>
    <dbReference type="NCBI Taxonomy" id="390896"/>
    <lineage>
        <taxon>Eukaryota</taxon>
        <taxon>Fungi</taxon>
        <taxon>Dikarya</taxon>
        <taxon>Ascomycota</taxon>
        <taxon>Pezizomycotina</taxon>
        <taxon>Dothideomycetes</taxon>
        <taxon>Pleosporomycetidae</taxon>
        <taxon>Pleosporales</taxon>
        <taxon>Massarineae</taxon>
        <taxon>Trematosphaeriaceae</taxon>
        <taxon>Trematosphaeria</taxon>
    </lineage>
</organism>
<dbReference type="GeneID" id="54573674"/>
<name>A0A6A6HTV3_9PLEO</name>